<proteinExistence type="predicted"/>
<dbReference type="AlphaFoldDB" id="A0AAV2QHJ0"/>
<gene>
    <name evidence="7" type="ORF">MNOR_LOCUS11428</name>
</gene>
<evidence type="ECO:0000259" key="6">
    <source>
        <dbReference type="PROSITE" id="PS50262"/>
    </source>
</evidence>
<comment type="caution">
    <text evidence="7">The sequence shown here is derived from an EMBL/GenBank/DDBJ whole genome shotgun (WGS) entry which is preliminary data.</text>
</comment>
<dbReference type="SUPFAM" id="SSF81321">
    <property type="entry name" value="Family A G protein-coupled receptor-like"/>
    <property type="match status" value="1"/>
</dbReference>
<evidence type="ECO:0000256" key="3">
    <source>
        <dbReference type="ARBA" id="ARBA00022989"/>
    </source>
</evidence>
<feature type="transmembrane region" description="Helical" evidence="5">
    <location>
        <begin position="102"/>
        <end position="123"/>
    </location>
</feature>
<feature type="transmembrane region" description="Helical" evidence="5">
    <location>
        <begin position="248"/>
        <end position="268"/>
    </location>
</feature>
<sequence>MEANDSLSAHRFHHQILEATNNPDLNYSSTSYGYFTLAPPAPDELRRRRVRFYDVPEQVSSVMVVGYHGVVPCLVVIGIIINILCISIICRPKLKNIHINKYLKFLVVVDLVTYACCLLDSLARPFCFPSSYTLAFYKAHFGGKLVYLCRYISVHGLIWMSFDRFLATWFPTPFPLYKKPGVVGVRLTLSVIWAVLWGIPILYMGTVEEYPYFGNENAINNSRKWLVNPVYTQNLAQTFLLVFSYCDLVLNIIVPGIALIALNISLLAGVTKKLLGSGMSREVSKTAAVLVINVLYVVSYIPIFFINTSEHCISVTVNELIWEITVDSSLIVWSIINMFIVFVFNREYRKELRYIIPVLSEGQIKFSSTWFSNENLTTKGTIHQ</sequence>
<evidence type="ECO:0000313" key="8">
    <source>
        <dbReference type="Proteomes" id="UP001497623"/>
    </source>
</evidence>
<keyword evidence="8" id="KW-1185">Reference proteome</keyword>
<feature type="transmembrane region" description="Helical" evidence="5">
    <location>
        <begin position="320"/>
        <end position="344"/>
    </location>
</feature>
<comment type="subcellular location">
    <subcellularLocation>
        <location evidence="1">Membrane</location>
    </subcellularLocation>
</comment>
<dbReference type="PROSITE" id="PS50262">
    <property type="entry name" value="G_PROTEIN_RECEP_F1_2"/>
    <property type="match status" value="1"/>
</dbReference>
<evidence type="ECO:0000256" key="4">
    <source>
        <dbReference type="ARBA" id="ARBA00023136"/>
    </source>
</evidence>
<dbReference type="InterPro" id="IPR017452">
    <property type="entry name" value="GPCR_Rhodpsn_7TM"/>
</dbReference>
<dbReference type="Gene3D" id="1.20.1070.10">
    <property type="entry name" value="Rhodopsin 7-helix transmembrane proteins"/>
    <property type="match status" value="1"/>
</dbReference>
<feature type="transmembrane region" description="Helical" evidence="5">
    <location>
        <begin position="288"/>
        <end position="308"/>
    </location>
</feature>
<dbReference type="Proteomes" id="UP001497623">
    <property type="component" value="Unassembled WGS sequence"/>
</dbReference>
<keyword evidence="4 5" id="KW-0472">Membrane</keyword>
<organism evidence="7 8">
    <name type="scientific">Meganyctiphanes norvegica</name>
    <name type="common">Northern krill</name>
    <name type="synonym">Thysanopoda norvegica</name>
    <dbReference type="NCBI Taxonomy" id="48144"/>
    <lineage>
        <taxon>Eukaryota</taxon>
        <taxon>Metazoa</taxon>
        <taxon>Ecdysozoa</taxon>
        <taxon>Arthropoda</taxon>
        <taxon>Crustacea</taxon>
        <taxon>Multicrustacea</taxon>
        <taxon>Malacostraca</taxon>
        <taxon>Eumalacostraca</taxon>
        <taxon>Eucarida</taxon>
        <taxon>Euphausiacea</taxon>
        <taxon>Euphausiidae</taxon>
        <taxon>Meganyctiphanes</taxon>
    </lineage>
</organism>
<dbReference type="PANTHER" id="PTHR46641">
    <property type="entry name" value="FMRFAMIDE RECEPTOR-RELATED"/>
    <property type="match status" value="1"/>
</dbReference>
<feature type="transmembrane region" description="Helical" evidence="5">
    <location>
        <begin position="183"/>
        <end position="203"/>
    </location>
</feature>
<evidence type="ECO:0000256" key="2">
    <source>
        <dbReference type="ARBA" id="ARBA00022692"/>
    </source>
</evidence>
<keyword evidence="2 5" id="KW-0812">Transmembrane</keyword>
<name>A0AAV2QHJ0_MEGNR</name>
<dbReference type="GO" id="GO:0016020">
    <property type="term" value="C:membrane"/>
    <property type="evidence" value="ECO:0007669"/>
    <property type="project" value="UniProtKB-SubCell"/>
</dbReference>
<dbReference type="InterPro" id="IPR052954">
    <property type="entry name" value="GPCR-Ligand_Int"/>
</dbReference>
<accession>A0AAV2QHJ0</accession>
<feature type="domain" description="G-protein coupled receptors family 1 profile" evidence="6">
    <location>
        <begin position="81"/>
        <end position="306"/>
    </location>
</feature>
<feature type="transmembrane region" description="Helical" evidence="5">
    <location>
        <begin position="69"/>
        <end position="90"/>
    </location>
</feature>
<reference evidence="7 8" key="1">
    <citation type="submission" date="2024-05" db="EMBL/GenBank/DDBJ databases">
        <authorList>
            <person name="Wallberg A."/>
        </authorList>
    </citation>
    <scope>NUCLEOTIDE SEQUENCE [LARGE SCALE GENOMIC DNA]</scope>
</reference>
<protein>
    <recommendedName>
        <fullName evidence="6">G-protein coupled receptors family 1 profile domain-containing protein</fullName>
    </recommendedName>
</protein>
<evidence type="ECO:0000256" key="1">
    <source>
        <dbReference type="ARBA" id="ARBA00004370"/>
    </source>
</evidence>
<keyword evidence="3 5" id="KW-1133">Transmembrane helix</keyword>
<dbReference type="EMBL" id="CAXKWB010006004">
    <property type="protein sequence ID" value="CAL4080939.1"/>
    <property type="molecule type" value="Genomic_DNA"/>
</dbReference>
<evidence type="ECO:0000256" key="5">
    <source>
        <dbReference type="SAM" id="Phobius"/>
    </source>
</evidence>
<evidence type="ECO:0000313" key="7">
    <source>
        <dbReference type="EMBL" id="CAL4080939.1"/>
    </source>
</evidence>
<feature type="transmembrane region" description="Helical" evidence="5">
    <location>
        <begin position="143"/>
        <end position="162"/>
    </location>
</feature>
<dbReference type="PANTHER" id="PTHR46641:SF6">
    <property type="entry name" value="G-PROTEIN COUPLED RECEPTORS FAMILY 1 PROFILE DOMAIN-CONTAINING PROTEIN"/>
    <property type="match status" value="1"/>
</dbReference>